<dbReference type="GO" id="GO:0046872">
    <property type="term" value="F:metal ion binding"/>
    <property type="evidence" value="ECO:0007669"/>
    <property type="project" value="UniProtKB-KW"/>
</dbReference>
<evidence type="ECO:0000313" key="4">
    <source>
        <dbReference type="Proteomes" id="UP000546642"/>
    </source>
</evidence>
<name>A0A7X0D7T0_9ACTN</name>
<organism evidence="3 4">
    <name type="scientific">Nocardiopsis mwathae</name>
    <dbReference type="NCBI Taxonomy" id="1472723"/>
    <lineage>
        <taxon>Bacteria</taxon>
        <taxon>Bacillati</taxon>
        <taxon>Actinomycetota</taxon>
        <taxon>Actinomycetes</taxon>
        <taxon>Streptosporangiales</taxon>
        <taxon>Nocardiopsidaceae</taxon>
        <taxon>Nocardiopsis</taxon>
    </lineage>
</organism>
<dbReference type="InterPro" id="IPR034686">
    <property type="entry name" value="Terpene_cyclase-like_2"/>
</dbReference>
<keyword evidence="2" id="KW-0460">Magnesium</keyword>
<comment type="cofactor">
    <cofactor evidence="2">
        <name>Mg(2+)</name>
        <dbReference type="ChEBI" id="CHEBI:18420"/>
    </cofactor>
</comment>
<dbReference type="Pfam" id="PF19086">
    <property type="entry name" value="Terpene_syn_C_2"/>
    <property type="match status" value="1"/>
</dbReference>
<dbReference type="AlphaFoldDB" id="A0A7X0D7T0"/>
<dbReference type="EC" id="4.2.3.-" evidence="2"/>
<comment type="similarity">
    <text evidence="2">Belongs to the terpene synthase family.</text>
</comment>
<dbReference type="EMBL" id="JACHDS010000001">
    <property type="protein sequence ID" value="MBB6174798.1"/>
    <property type="molecule type" value="Genomic_DNA"/>
</dbReference>
<evidence type="ECO:0000313" key="3">
    <source>
        <dbReference type="EMBL" id="MBB6174798.1"/>
    </source>
</evidence>
<proteinExistence type="inferred from homology"/>
<keyword evidence="2" id="KW-0479">Metal-binding</keyword>
<evidence type="ECO:0000256" key="1">
    <source>
        <dbReference type="ARBA" id="ARBA00023239"/>
    </source>
</evidence>
<dbReference type="Gene3D" id="1.10.600.10">
    <property type="entry name" value="Farnesyl Diphosphate Synthase"/>
    <property type="match status" value="1"/>
</dbReference>
<accession>A0A7X0D7T0</accession>
<gene>
    <name evidence="3" type="ORF">HNR23_004858</name>
</gene>
<reference evidence="3 4" key="1">
    <citation type="submission" date="2020-08" db="EMBL/GenBank/DDBJ databases">
        <title>Sequencing the genomes of 1000 actinobacteria strains.</title>
        <authorList>
            <person name="Klenk H.-P."/>
        </authorList>
    </citation>
    <scope>NUCLEOTIDE SEQUENCE [LARGE SCALE GENOMIC DNA]</scope>
    <source>
        <strain evidence="3 4">DSM 46659</strain>
    </source>
</reference>
<dbReference type="Proteomes" id="UP000546642">
    <property type="component" value="Unassembled WGS sequence"/>
</dbReference>
<sequence length="329" mass="38410">MVDEYPMPTLTFPFPTVISPFETDESYHDEALWYDEYYGFLPEEDRNKLKKHALPQGAAFMSPTENDATRLRPMGRWFMFLTLIDDRCEFHSMSDLVSVRDRVCDIILGEVPRRDEIGFLHMLGRMRVEFQEFMPYLWFERLANSFYEYWTYGVMEESPYKLGHKRGVPPLAPYLLVHEYSIAMRPYGDLVDVTTRAPLSVGTFRHSVISRLRSLICRLMSIQNDLYSLGKEEARPSEVFNIVPVLRNELDCSRSEAIDEAMRMLDGFADEIVALRNNVPDFGDEQQAVQDYFHHMELMVTGLDRWYTSSKSIRYKVPGAFPEPMPSDP</sequence>
<protein>
    <recommendedName>
        <fullName evidence="2">Terpene synthase</fullName>
        <ecNumber evidence="2">4.2.3.-</ecNumber>
    </recommendedName>
</protein>
<evidence type="ECO:0000256" key="2">
    <source>
        <dbReference type="RuleBase" id="RU366034"/>
    </source>
</evidence>
<keyword evidence="4" id="KW-1185">Reference proteome</keyword>
<dbReference type="RefSeq" id="WP_184079064.1">
    <property type="nucleotide sequence ID" value="NZ_JACHDS010000001.1"/>
</dbReference>
<dbReference type="GO" id="GO:0010333">
    <property type="term" value="F:terpene synthase activity"/>
    <property type="evidence" value="ECO:0007669"/>
    <property type="project" value="InterPro"/>
</dbReference>
<keyword evidence="1 2" id="KW-0456">Lyase</keyword>
<dbReference type="SUPFAM" id="SSF48576">
    <property type="entry name" value="Terpenoid synthases"/>
    <property type="match status" value="1"/>
</dbReference>
<dbReference type="InterPro" id="IPR008949">
    <property type="entry name" value="Isoprenoid_synthase_dom_sf"/>
</dbReference>
<comment type="caution">
    <text evidence="3">The sequence shown here is derived from an EMBL/GenBank/DDBJ whole genome shotgun (WGS) entry which is preliminary data.</text>
</comment>
<dbReference type="PANTHER" id="PTHR35201:SF4">
    <property type="entry name" value="BETA-PINACENE SYNTHASE-RELATED"/>
    <property type="match status" value="1"/>
</dbReference>
<dbReference type="PANTHER" id="PTHR35201">
    <property type="entry name" value="TERPENE SYNTHASE"/>
    <property type="match status" value="1"/>
</dbReference>